<proteinExistence type="predicted"/>
<reference evidence="1 2" key="1">
    <citation type="submission" date="2020-12" db="EMBL/GenBank/DDBJ databases">
        <title>Genomic analysis of Staphylococcus felis from a cat with skin infection.</title>
        <authorList>
            <person name="Aslantas O."/>
            <person name="Keskin O."/>
            <person name="Buyukaltay K."/>
            <person name="Gullu Yucetepe A."/>
        </authorList>
    </citation>
    <scope>NUCLEOTIDE SEQUENCE [LARGE SCALE GENOMIC DNA]</scope>
    <source>
        <strain evidence="1 2">HARRANVET</strain>
    </source>
</reference>
<keyword evidence="2" id="KW-1185">Reference proteome</keyword>
<evidence type="ECO:0000313" key="1">
    <source>
        <dbReference type="EMBL" id="MBH9581740.1"/>
    </source>
</evidence>
<dbReference type="Proteomes" id="UP000597038">
    <property type="component" value="Unassembled WGS sequence"/>
</dbReference>
<protein>
    <recommendedName>
        <fullName evidence="3">ABC transporter permease</fullName>
    </recommendedName>
</protein>
<comment type="caution">
    <text evidence="1">The sequence shown here is derived from an EMBL/GenBank/DDBJ whole genome shotgun (WGS) entry which is preliminary data.</text>
</comment>
<name>A0ABS0QR53_9STAP</name>
<dbReference type="RefSeq" id="WP_198092904.1">
    <property type="nucleotide sequence ID" value="NZ_CAJUZR010000003.1"/>
</dbReference>
<organism evidence="1 2">
    <name type="scientific">Staphylococcus felis</name>
    <dbReference type="NCBI Taxonomy" id="46127"/>
    <lineage>
        <taxon>Bacteria</taxon>
        <taxon>Bacillati</taxon>
        <taxon>Bacillota</taxon>
        <taxon>Bacilli</taxon>
        <taxon>Bacillales</taxon>
        <taxon>Staphylococcaceae</taxon>
        <taxon>Staphylococcus</taxon>
    </lineage>
</organism>
<evidence type="ECO:0000313" key="2">
    <source>
        <dbReference type="Proteomes" id="UP000597038"/>
    </source>
</evidence>
<gene>
    <name evidence="1" type="ORF">I9026_10185</name>
</gene>
<accession>A0ABS0QR53</accession>
<evidence type="ECO:0008006" key="3">
    <source>
        <dbReference type="Google" id="ProtNLM"/>
    </source>
</evidence>
<sequence length="85" mass="9977">MKIFKFFLIRIFFKRPLLVFSMIALLFLANYFSFTAARSIVSTSQGYNEINEINKKGYFIANLNADSKSDFNSIEKKILKKYMNI</sequence>
<dbReference type="EMBL" id="JAEDAQ010000018">
    <property type="protein sequence ID" value="MBH9581740.1"/>
    <property type="molecule type" value="Genomic_DNA"/>
</dbReference>